<evidence type="ECO:0000313" key="2">
    <source>
        <dbReference type="Proteomes" id="UP000054978"/>
    </source>
</evidence>
<dbReference type="SUPFAM" id="SSF101898">
    <property type="entry name" value="NHL repeat"/>
    <property type="match status" value="1"/>
</dbReference>
<organism evidence="1 2">
    <name type="scientific">Caballeronia ptereochthonis</name>
    <dbReference type="NCBI Taxonomy" id="1777144"/>
    <lineage>
        <taxon>Bacteria</taxon>
        <taxon>Pseudomonadati</taxon>
        <taxon>Pseudomonadota</taxon>
        <taxon>Betaproteobacteria</taxon>
        <taxon>Burkholderiales</taxon>
        <taxon>Burkholderiaceae</taxon>
        <taxon>Caballeronia</taxon>
    </lineage>
</organism>
<dbReference type="STRING" id="1777144.AWB83_01913"/>
<accession>A0A158AIT7</accession>
<name>A0A158AIT7_9BURK</name>
<keyword evidence="2" id="KW-1185">Reference proteome</keyword>
<evidence type="ECO:0000313" key="1">
    <source>
        <dbReference type="EMBL" id="SAK57734.1"/>
    </source>
</evidence>
<proteinExistence type="predicted"/>
<gene>
    <name evidence="1" type="ORF">AWB83_01913</name>
</gene>
<dbReference type="EMBL" id="FCOB02000007">
    <property type="protein sequence ID" value="SAK57734.1"/>
    <property type="molecule type" value="Genomic_DNA"/>
</dbReference>
<dbReference type="RefSeq" id="WP_143750032.1">
    <property type="nucleotide sequence ID" value="NZ_FCOB02000007.1"/>
</dbReference>
<protein>
    <recommendedName>
        <fullName evidence="3">Virginiamycin B lyase</fullName>
    </recommendedName>
</protein>
<comment type="caution">
    <text evidence="1">The sequence shown here is derived from an EMBL/GenBank/DDBJ whole genome shotgun (WGS) entry which is preliminary data.</text>
</comment>
<dbReference type="OrthoDB" id="9089176at2"/>
<reference evidence="1" key="1">
    <citation type="submission" date="2016-01" db="EMBL/GenBank/DDBJ databases">
        <authorList>
            <person name="Peeters C."/>
        </authorList>
    </citation>
    <scope>NUCLEOTIDE SEQUENCE [LARGE SCALE GENOMIC DNA]</scope>
    <source>
        <strain evidence="1">LMG 29326</strain>
    </source>
</reference>
<sequence>MKILVTSASSANGDGYGQLLAFSMDGTAQGVFSNDLRIVDPRGLRVHANQQLLYVNSGDDRILALDARGDIQYDTGHIPGLNAGGGNFGPDGRYYVGLRTERTIAAFPPDLEGIGTPILQRGIVPFPRGFAFAGDGTLFLASGVGPDGRGGNAILQFRFSGALRNSTFAADDTMSPLDLAIAPGGNVLASSEFPFGSPTAATSVREYDARSGALVRVLAPAGDVPFRRPRGLRFGPDGQLYCTAQDGVIAFDYESGRCLGVVVDHPRLNGQAMEFFGD</sequence>
<dbReference type="Proteomes" id="UP000054978">
    <property type="component" value="Unassembled WGS sequence"/>
</dbReference>
<dbReference type="InterPro" id="IPR011042">
    <property type="entry name" value="6-blade_b-propeller_TolB-like"/>
</dbReference>
<dbReference type="Gene3D" id="2.120.10.30">
    <property type="entry name" value="TolB, C-terminal domain"/>
    <property type="match status" value="1"/>
</dbReference>
<evidence type="ECO:0008006" key="3">
    <source>
        <dbReference type="Google" id="ProtNLM"/>
    </source>
</evidence>
<dbReference type="AlphaFoldDB" id="A0A158AIT7"/>